<reference evidence="1 2" key="1">
    <citation type="submission" date="2014-06" db="EMBL/GenBank/DDBJ databases">
        <authorList>
            <person name="Ngugi D.K."/>
            <person name="Blom J."/>
            <person name="Alam I."/>
            <person name="Rashid M."/>
            <person name="Baalawi W."/>
            <person name="Zhang G."/>
            <person name="Hikmawan T."/>
            <person name="Guan Y."/>
            <person name="Antunes A."/>
            <person name="Siam R."/>
            <person name="El-Dorry H."/>
            <person name="Bajic V."/>
            <person name="Stingl U."/>
        </authorList>
    </citation>
    <scope>NUCLEOTIDE SEQUENCE [LARGE SCALE GENOMIC DNA]</scope>
    <source>
        <strain evidence="1">SCGC AAA799-D11</strain>
    </source>
</reference>
<feature type="non-terminal residue" evidence="1">
    <location>
        <position position="1"/>
    </location>
</feature>
<comment type="caution">
    <text evidence="1">The sequence shown here is derived from an EMBL/GenBank/DDBJ whole genome shotgun (WGS) entry which is preliminary data.</text>
</comment>
<name>A0A087RQ53_9ARCH</name>
<evidence type="ECO:0000313" key="2">
    <source>
        <dbReference type="Proteomes" id="UP000029386"/>
    </source>
</evidence>
<organism evidence="1 2">
    <name type="scientific">Marine Group I thaumarchaeote SCGC AAA799-D11</name>
    <dbReference type="NCBI Taxonomy" id="1502291"/>
    <lineage>
        <taxon>Archaea</taxon>
        <taxon>Nitrososphaerota</taxon>
        <taxon>Marine Group I</taxon>
    </lineage>
</organism>
<dbReference type="AlphaFoldDB" id="A0A087RQ53"/>
<gene>
    <name evidence="1" type="ORF">AAA799D11_01126</name>
</gene>
<dbReference type="Proteomes" id="UP000029386">
    <property type="component" value="Unassembled WGS sequence"/>
</dbReference>
<sequence length="142" mass="16149">DHSIGHTLGRMGTHMMRDVGVQQAQMGVRMGENHIVTNEHRRLANEFAAIENDLKTDPIENMGNIDAGQKILNDSQVRDSFLNERRNHIANYERFSDEMKKDLETKELQLMNQHPAAVGKMINEMKSFTGSKQDSLNSENPT</sequence>
<proteinExistence type="predicted"/>
<protein>
    <submittedName>
        <fullName evidence="1">Uncharacterized protein</fullName>
    </submittedName>
</protein>
<dbReference type="EMBL" id="JOSY01000049">
    <property type="protein sequence ID" value="KFM15607.1"/>
    <property type="molecule type" value="Genomic_DNA"/>
</dbReference>
<evidence type="ECO:0000313" key="1">
    <source>
        <dbReference type="EMBL" id="KFM15607.1"/>
    </source>
</evidence>
<accession>A0A087RQ53</accession>
<keyword evidence="2" id="KW-1185">Reference proteome</keyword>